<gene>
    <name evidence="3" type="ORF">Pla8534_07260</name>
</gene>
<feature type="region of interest" description="Disordered" evidence="1">
    <location>
        <begin position="1"/>
        <end position="24"/>
    </location>
</feature>
<protein>
    <submittedName>
        <fullName evidence="3">Uncharacterized protein</fullName>
    </submittedName>
</protein>
<dbReference type="EMBL" id="CP036433">
    <property type="protein sequence ID" value="QDU92953.1"/>
    <property type="molecule type" value="Genomic_DNA"/>
</dbReference>
<sequence>MSISRNRMTSEPQGAMGKLKNDTSESISELRDFLGRMRGKNPQEVLGAVANSGLVATTLGAGAVCAALLFGMSLLSWSMKEPAAETAAAAPAETAPAADQAATEDAAATSADASAAAANTTAAADDPDQGTASGDPTLDRMGIGETKTAAPTDNPLDKGIDNLLDDLK</sequence>
<keyword evidence="4" id="KW-1185">Reference proteome</keyword>
<organism evidence="3 4">
    <name type="scientific">Lignipirellula cremea</name>
    <dbReference type="NCBI Taxonomy" id="2528010"/>
    <lineage>
        <taxon>Bacteria</taxon>
        <taxon>Pseudomonadati</taxon>
        <taxon>Planctomycetota</taxon>
        <taxon>Planctomycetia</taxon>
        <taxon>Pirellulales</taxon>
        <taxon>Pirellulaceae</taxon>
        <taxon>Lignipirellula</taxon>
    </lineage>
</organism>
<dbReference type="Proteomes" id="UP000317648">
    <property type="component" value="Chromosome"/>
</dbReference>
<dbReference type="RefSeq" id="WP_145049341.1">
    <property type="nucleotide sequence ID" value="NZ_CP036433.1"/>
</dbReference>
<keyword evidence="2" id="KW-0812">Transmembrane</keyword>
<evidence type="ECO:0000313" key="3">
    <source>
        <dbReference type="EMBL" id="QDU92953.1"/>
    </source>
</evidence>
<feature type="compositionally biased region" description="Low complexity" evidence="1">
    <location>
        <begin position="84"/>
        <end position="124"/>
    </location>
</feature>
<evidence type="ECO:0000256" key="2">
    <source>
        <dbReference type="SAM" id="Phobius"/>
    </source>
</evidence>
<feature type="compositionally biased region" description="Basic and acidic residues" evidence="1">
    <location>
        <begin position="155"/>
        <end position="168"/>
    </location>
</feature>
<feature type="compositionally biased region" description="Polar residues" evidence="1">
    <location>
        <begin position="1"/>
        <end position="12"/>
    </location>
</feature>
<name>A0A518DM98_9BACT</name>
<keyword evidence="2" id="KW-0472">Membrane</keyword>
<accession>A0A518DM98</accession>
<feature type="transmembrane region" description="Helical" evidence="2">
    <location>
        <begin position="45"/>
        <end position="70"/>
    </location>
</feature>
<keyword evidence="2" id="KW-1133">Transmembrane helix</keyword>
<dbReference type="KEGG" id="lcre:Pla8534_07260"/>
<reference evidence="3 4" key="1">
    <citation type="submission" date="2019-02" db="EMBL/GenBank/DDBJ databases">
        <title>Deep-cultivation of Planctomycetes and their phenomic and genomic characterization uncovers novel biology.</title>
        <authorList>
            <person name="Wiegand S."/>
            <person name="Jogler M."/>
            <person name="Boedeker C."/>
            <person name="Pinto D."/>
            <person name="Vollmers J."/>
            <person name="Rivas-Marin E."/>
            <person name="Kohn T."/>
            <person name="Peeters S.H."/>
            <person name="Heuer A."/>
            <person name="Rast P."/>
            <person name="Oberbeckmann S."/>
            <person name="Bunk B."/>
            <person name="Jeske O."/>
            <person name="Meyerdierks A."/>
            <person name="Storesund J.E."/>
            <person name="Kallscheuer N."/>
            <person name="Luecker S."/>
            <person name="Lage O.M."/>
            <person name="Pohl T."/>
            <person name="Merkel B.J."/>
            <person name="Hornburger P."/>
            <person name="Mueller R.-W."/>
            <person name="Bruemmer F."/>
            <person name="Labrenz M."/>
            <person name="Spormann A.M."/>
            <person name="Op den Camp H."/>
            <person name="Overmann J."/>
            <person name="Amann R."/>
            <person name="Jetten M.S.M."/>
            <person name="Mascher T."/>
            <person name="Medema M.H."/>
            <person name="Devos D.P."/>
            <person name="Kaster A.-K."/>
            <person name="Ovreas L."/>
            <person name="Rohde M."/>
            <person name="Galperin M.Y."/>
            <person name="Jogler C."/>
        </authorList>
    </citation>
    <scope>NUCLEOTIDE SEQUENCE [LARGE SCALE GENOMIC DNA]</scope>
    <source>
        <strain evidence="3 4">Pla85_3_4</strain>
    </source>
</reference>
<feature type="region of interest" description="Disordered" evidence="1">
    <location>
        <begin position="81"/>
        <end position="168"/>
    </location>
</feature>
<proteinExistence type="predicted"/>
<evidence type="ECO:0000313" key="4">
    <source>
        <dbReference type="Proteomes" id="UP000317648"/>
    </source>
</evidence>
<dbReference type="AlphaFoldDB" id="A0A518DM98"/>
<evidence type="ECO:0000256" key="1">
    <source>
        <dbReference type="SAM" id="MobiDB-lite"/>
    </source>
</evidence>